<gene>
    <name evidence="2" type="ORF">EH32_06730</name>
</gene>
<accession>A0A074N1H6</accession>
<evidence type="ECO:0008006" key="4">
    <source>
        <dbReference type="Google" id="ProtNLM"/>
    </source>
</evidence>
<dbReference type="Pfam" id="PF11003">
    <property type="entry name" value="DUF2842"/>
    <property type="match status" value="1"/>
</dbReference>
<dbReference type="Proteomes" id="UP000027866">
    <property type="component" value="Unassembled WGS sequence"/>
</dbReference>
<evidence type="ECO:0000256" key="1">
    <source>
        <dbReference type="SAM" id="Phobius"/>
    </source>
</evidence>
<sequence length="84" mass="9665">MRETPTWRIPIGIITLFVVLMAYAIAIARYAPDLIGRWPGWAQTIVYLVLGVIWLLPLKRFLIWMETGRWSTPSLLPGPDDEAR</sequence>
<evidence type="ECO:0000313" key="2">
    <source>
        <dbReference type="EMBL" id="KEO98795.1"/>
    </source>
</evidence>
<dbReference type="InterPro" id="IPR021265">
    <property type="entry name" value="DUF2842"/>
</dbReference>
<comment type="caution">
    <text evidence="2">The sequence shown here is derived from an EMBL/GenBank/DDBJ whole genome shotgun (WGS) entry which is preliminary data.</text>
</comment>
<evidence type="ECO:0000313" key="3">
    <source>
        <dbReference type="Proteomes" id="UP000027866"/>
    </source>
</evidence>
<keyword evidence="1" id="KW-0812">Transmembrane</keyword>
<keyword evidence="1" id="KW-0472">Membrane</keyword>
<organism evidence="2 3">
    <name type="scientific">Erythrobacter litoralis</name>
    <dbReference type="NCBI Taxonomy" id="39960"/>
    <lineage>
        <taxon>Bacteria</taxon>
        <taxon>Pseudomonadati</taxon>
        <taxon>Pseudomonadota</taxon>
        <taxon>Alphaproteobacteria</taxon>
        <taxon>Sphingomonadales</taxon>
        <taxon>Erythrobacteraceae</taxon>
        <taxon>Erythrobacter/Porphyrobacter group</taxon>
        <taxon>Erythrobacter</taxon>
    </lineage>
</organism>
<dbReference type="OrthoDB" id="7510023at2"/>
<name>A0A074N1H6_9SPHN</name>
<feature type="transmembrane region" description="Helical" evidence="1">
    <location>
        <begin position="38"/>
        <end position="56"/>
    </location>
</feature>
<proteinExistence type="predicted"/>
<dbReference type="EMBL" id="JMIX01000003">
    <property type="protein sequence ID" value="KEO98795.1"/>
    <property type="molecule type" value="Genomic_DNA"/>
</dbReference>
<dbReference type="AlphaFoldDB" id="A0A074N1H6"/>
<keyword evidence="1" id="KW-1133">Transmembrane helix</keyword>
<reference evidence="2 3" key="1">
    <citation type="submission" date="2014-04" db="EMBL/GenBank/DDBJ databases">
        <title>A comprehensive comparison of genomes of Erythrobacter spp. Strains.</title>
        <authorList>
            <person name="Zheng Q."/>
        </authorList>
    </citation>
    <scope>NUCLEOTIDE SEQUENCE [LARGE SCALE GENOMIC DNA]</scope>
    <source>
        <strain evidence="2 3">DSM 8509</strain>
    </source>
</reference>
<protein>
    <recommendedName>
        <fullName evidence="4">DUF2842 domain-containing protein</fullName>
    </recommendedName>
</protein>
<keyword evidence="3" id="KW-1185">Reference proteome</keyword>
<feature type="transmembrane region" description="Helical" evidence="1">
    <location>
        <begin position="12"/>
        <end position="32"/>
    </location>
</feature>